<dbReference type="Pfam" id="PF12801">
    <property type="entry name" value="Fer4_5"/>
    <property type="match status" value="1"/>
</dbReference>
<sequence>MVALDVSHATRAARLGKPKAEAMRGRVTPQAVSGHFRRIKWGVLAACLGLYYALPLLRWDRGPGQPDQAVLVDLAHVRAYLFGLELWPSDVILVTGLLVLATLVLVLVNALAGRVWCGFLCPQTVWTDLFLLIERRIEGDRRERLRKREGPLTLRRSAEIGVKHALWLLVAVMTGGAFALYFADAPTLLRDLATGAAPAAAYGAVAALTLTTYLLAGHAREQVCTWMCPWPRLQNAIFDPKALSVAYRDARGEPRLPAKRALESRARGEPAGDCVDCAQCVAVCPIGIDIREGPSFACINCGLCVDACDSVMARLSRPHGLIAYAPWEAIEAERAGTPAPRWRALRPKTLALAAGILVIAGAMITTLALRTDLAITSVHDRNPAAVLLSDGRVRNGYAVTVANRSLQERTLVLSIEGLADAEVSVVGADPHGRIVLEAGARRPLRVLVNSGAQENRDVAIVAADVVTGATRRTADVFVLPAR</sequence>
<dbReference type="InterPro" id="IPR051684">
    <property type="entry name" value="Electron_Trans/Redox"/>
</dbReference>
<comment type="caution">
    <text evidence="9">The sequence shown here is derived from an EMBL/GenBank/DDBJ whole genome shotgun (WGS) entry which is preliminary data.</text>
</comment>
<organism evidence="9 10">
    <name type="scientific">Salinarimonas ramus</name>
    <dbReference type="NCBI Taxonomy" id="690164"/>
    <lineage>
        <taxon>Bacteria</taxon>
        <taxon>Pseudomonadati</taxon>
        <taxon>Pseudomonadota</taxon>
        <taxon>Alphaproteobacteria</taxon>
        <taxon>Hyphomicrobiales</taxon>
        <taxon>Salinarimonadaceae</taxon>
        <taxon>Salinarimonas</taxon>
    </lineage>
</organism>
<keyword evidence="1" id="KW-0813">Transport</keyword>
<reference evidence="9 10" key="1">
    <citation type="journal article" date="2014" name="Int. J. Syst. Evol. Microbiol.">
        <title>Complete genome sequence of Corynebacterium casei LMG S-19264T (=DSM 44701T), isolated from a smear-ripened cheese.</title>
        <authorList>
            <consortium name="US DOE Joint Genome Institute (JGI-PGF)"/>
            <person name="Walter F."/>
            <person name="Albersmeier A."/>
            <person name="Kalinowski J."/>
            <person name="Ruckert C."/>
        </authorList>
    </citation>
    <scope>NUCLEOTIDE SEQUENCE [LARGE SCALE GENOMIC DNA]</scope>
    <source>
        <strain evidence="9 10">CGMCC 1.9161</strain>
    </source>
</reference>
<dbReference type="PANTHER" id="PTHR30176:SF3">
    <property type="entry name" value="FERREDOXIN-TYPE PROTEIN NAPH"/>
    <property type="match status" value="1"/>
</dbReference>
<dbReference type="GO" id="GO:0046872">
    <property type="term" value="F:metal ion binding"/>
    <property type="evidence" value="ECO:0007669"/>
    <property type="project" value="UniProtKB-KW"/>
</dbReference>
<keyword evidence="4" id="KW-0249">Electron transport</keyword>
<dbReference type="GO" id="GO:0051539">
    <property type="term" value="F:4 iron, 4 sulfur cluster binding"/>
    <property type="evidence" value="ECO:0007669"/>
    <property type="project" value="UniProtKB-KW"/>
</dbReference>
<keyword evidence="7" id="KW-1133">Transmembrane helix</keyword>
<dbReference type="Pfam" id="PF13746">
    <property type="entry name" value="Fer4_18"/>
    <property type="match status" value="1"/>
</dbReference>
<feature type="transmembrane region" description="Helical" evidence="7">
    <location>
        <begin position="39"/>
        <end position="57"/>
    </location>
</feature>
<feature type="transmembrane region" description="Helical" evidence="7">
    <location>
        <begin position="195"/>
        <end position="216"/>
    </location>
</feature>
<dbReference type="PANTHER" id="PTHR30176">
    <property type="entry name" value="FERREDOXIN-TYPE PROTEIN NAPH"/>
    <property type="match status" value="1"/>
</dbReference>
<dbReference type="Gene3D" id="1.10.1060.10">
    <property type="entry name" value="Alpha-helical ferredoxin"/>
    <property type="match status" value="1"/>
</dbReference>
<dbReference type="NCBIfam" id="TIGR02745">
    <property type="entry name" value="ccoG_rdxA_fixG"/>
    <property type="match status" value="1"/>
</dbReference>
<dbReference type="RefSeq" id="WP_188915343.1">
    <property type="nucleotide sequence ID" value="NZ_BMMF01000015.1"/>
</dbReference>
<dbReference type="InterPro" id="IPR009051">
    <property type="entry name" value="Helical_ferredxn"/>
</dbReference>
<evidence type="ECO:0000313" key="10">
    <source>
        <dbReference type="Proteomes" id="UP000600449"/>
    </source>
</evidence>
<dbReference type="InterPro" id="IPR017896">
    <property type="entry name" value="4Fe4S_Fe-S-bd"/>
</dbReference>
<keyword evidence="7" id="KW-0472">Membrane</keyword>
<evidence type="ECO:0000256" key="5">
    <source>
        <dbReference type="ARBA" id="ARBA00023004"/>
    </source>
</evidence>
<accession>A0A917QJ25</accession>
<dbReference type="Gene3D" id="2.60.40.10">
    <property type="entry name" value="Immunoglobulins"/>
    <property type="match status" value="1"/>
</dbReference>
<evidence type="ECO:0000256" key="2">
    <source>
        <dbReference type="ARBA" id="ARBA00022485"/>
    </source>
</evidence>
<dbReference type="GO" id="GO:0005886">
    <property type="term" value="C:plasma membrane"/>
    <property type="evidence" value="ECO:0007669"/>
    <property type="project" value="TreeGrafter"/>
</dbReference>
<evidence type="ECO:0000256" key="1">
    <source>
        <dbReference type="ARBA" id="ARBA00022448"/>
    </source>
</evidence>
<dbReference type="Pfam" id="PF11614">
    <property type="entry name" value="FixG_C"/>
    <property type="match status" value="1"/>
</dbReference>
<dbReference type="AlphaFoldDB" id="A0A917QJ25"/>
<dbReference type="InterPro" id="IPR032879">
    <property type="entry name" value="FixG_C"/>
</dbReference>
<dbReference type="InterPro" id="IPR014116">
    <property type="entry name" value="Cyt_c_oxidase_cbb3_FixG"/>
</dbReference>
<dbReference type="PROSITE" id="PS51379">
    <property type="entry name" value="4FE4S_FER_2"/>
    <property type="match status" value="1"/>
</dbReference>
<keyword evidence="7" id="KW-0812">Transmembrane</keyword>
<name>A0A917QJ25_9HYPH</name>
<evidence type="ECO:0000259" key="8">
    <source>
        <dbReference type="PROSITE" id="PS51379"/>
    </source>
</evidence>
<keyword evidence="6" id="KW-0411">Iron-sulfur</keyword>
<dbReference type="Proteomes" id="UP000600449">
    <property type="component" value="Unassembled WGS sequence"/>
</dbReference>
<feature type="transmembrane region" description="Helical" evidence="7">
    <location>
        <begin position="165"/>
        <end position="183"/>
    </location>
</feature>
<evidence type="ECO:0000256" key="4">
    <source>
        <dbReference type="ARBA" id="ARBA00022982"/>
    </source>
</evidence>
<feature type="transmembrane region" description="Helical" evidence="7">
    <location>
        <begin position="91"/>
        <end position="112"/>
    </location>
</feature>
<gene>
    <name evidence="9" type="primary">fixG</name>
    <name evidence="9" type="ORF">GCM10011322_43120</name>
</gene>
<feature type="transmembrane region" description="Helical" evidence="7">
    <location>
        <begin position="350"/>
        <end position="369"/>
    </location>
</feature>
<keyword evidence="3" id="KW-0479">Metal-binding</keyword>
<evidence type="ECO:0000313" key="9">
    <source>
        <dbReference type="EMBL" id="GGK51476.1"/>
    </source>
</evidence>
<keyword evidence="2" id="KW-0004">4Fe-4S</keyword>
<evidence type="ECO:0000256" key="7">
    <source>
        <dbReference type="SAM" id="Phobius"/>
    </source>
</evidence>
<dbReference type="InterPro" id="IPR013783">
    <property type="entry name" value="Ig-like_fold"/>
</dbReference>
<proteinExistence type="predicted"/>
<dbReference type="EMBL" id="BMMF01000015">
    <property type="protein sequence ID" value="GGK51476.1"/>
    <property type="molecule type" value="Genomic_DNA"/>
</dbReference>
<evidence type="ECO:0000256" key="6">
    <source>
        <dbReference type="ARBA" id="ARBA00023014"/>
    </source>
</evidence>
<keyword evidence="10" id="KW-1185">Reference proteome</keyword>
<protein>
    <submittedName>
        <fullName evidence="9">Cytochrome c oxidase accessory protein CcoG</fullName>
    </submittedName>
</protein>
<evidence type="ECO:0000256" key="3">
    <source>
        <dbReference type="ARBA" id="ARBA00022723"/>
    </source>
</evidence>
<feature type="domain" description="4Fe-4S ferredoxin-type" evidence="8">
    <location>
        <begin position="264"/>
        <end position="293"/>
    </location>
</feature>
<keyword evidence="5" id="KW-0408">Iron</keyword>
<dbReference type="SUPFAM" id="SSF54862">
    <property type="entry name" value="4Fe-4S ferredoxins"/>
    <property type="match status" value="1"/>
</dbReference>